<evidence type="ECO:0000313" key="12">
    <source>
        <dbReference type="Proteomes" id="UP001139158"/>
    </source>
</evidence>
<dbReference type="NCBIfam" id="TIGR01411">
    <property type="entry name" value="tatAE"/>
    <property type="match status" value="1"/>
</dbReference>
<feature type="region of interest" description="Disordered" evidence="10">
    <location>
        <begin position="43"/>
        <end position="102"/>
    </location>
</feature>
<organism evidence="11 12">
    <name type="scientific">Arthrobacter caoxuetaonis</name>
    <dbReference type="NCBI Taxonomy" id="2886935"/>
    <lineage>
        <taxon>Bacteria</taxon>
        <taxon>Bacillati</taxon>
        <taxon>Actinomycetota</taxon>
        <taxon>Actinomycetes</taxon>
        <taxon>Micrococcales</taxon>
        <taxon>Micrococcaceae</taxon>
        <taxon>Arthrobacter</taxon>
    </lineage>
</organism>
<evidence type="ECO:0000256" key="6">
    <source>
        <dbReference type="ARBA" id="ARBA00022989"/>
    </source>
</evidence>
<dbReference type="Gene3D" id="1.20.5.3310">
    <property type="match status" value="1"/>
</dbReference>
<dbReference type="InterPro" id="IPR003369">
    <property type="entry name" value="TatA/B/E"/>
</dbReference>
<dbReference type="RefSeq" id="WP_227896648.1">
    <property type="nucleotide sequence ID" value="NZ_CP099466.1"/>
</dbReference>
<dbReference type="EMBL" id="JAJFZV010000015">
    <property type="protein sequence ID" value="MCC3298785.1"/>
    <property type="molecule type" value="Genomic_DNA"/>
</dbReference>
<comment type="caution">
    <text evidence="11">The sequence shown here is derived from an EMBL/GenBank/DDBJ whole genome shotgun (WGS) entry which is preliminary data.</text>
</comment>
<comment type="subunit">
    <text evidence="9">The Tat system comprises two distinct complexes: a TatABC complex, containing multiple copies of TatA, TatB and TatC subunits, and a separate TatA complex, containing only TatA subunits. Substrates initially bind to the TatABC complex, which probably triggers association of the separate TatA complex to form the active translocon.</text>
</comment>
<accession>A0A9X1MGH4</accession>
<dbReference type="GO" id="GO:0033281">
    <property type="term" value="C:TAT protein transport complex"/>
    <property type="evidence" value="ECO:0007669"/>
    <property type="project" value="UniProtKB-UniRule"/>
</dbReference>
<comment type="subcellular location">
    <subcellularLocation>
        <location evidence="1 9">Cell membrane</location>
        <topology evidence="1 9">Single-pass membrane protein</topology>
    </subcellularLocation>
</comment>
<evidence type="ECO:0000313" key="11">
    <source>
        <dbReference type="EMBL" id="MCC3298785.1"/>
    </source>
</evidence>
<feature type="transmembrane region" description="Helical" evidence="9">
    <location>
        <begin position="6"/>
        <end position="24"/>
    </location>
</feature>
<evidence type="ECO:0000256" key="10">
    <source>
        <dbReference type="SAM" id="MobiDB-lite"/>
    </source>
</evidence>
<evidence type="ECO:0000256" key="4">
    <source>
        <dbReference type="ARBA" id="ARBA00022692"/>
    </source>
</evidence>
<protein>
    <recommendedName>
        <fullName evidence="9">Sec-independent protein translocase protein TatA</fullName>
    </recommendedName>
</protein>
<keyword evidence="6 9" id="KW-1133">Transmembrane helix</keyword>
<proteinExistence type="inferred from homology"/>
<keyword evidence="12" id="KW-1185">Reference proteome</keyword>
<keyword evidence="8 9" id="KW-0472">Membrane</keyword>
<keyword evidence="4 9" id="KW-0812">Transmembrane</keyword>
<keyword evidence="2 9" id="KW-0813">Transport</keyword>
<evidence type="ECO:0000256" key="2">
    <source>
        <dbReference type="ARBA" id="ARBA00022448"/>
    </source>
</evidence>
<dbReference type="Proteomes" id="UP001139158">
    <property type="component" value="Unassembled WGS sequence"/>
</dbReference>
<feature type="compositionally biased region" description="Low complexity" evidence="10">
    <location>
        <begin position="92"/>
        <end position="102"/>
    </location>
</feature>
<dbReference type="HAMAP" id="MF_00236">
    <property type="entry name" value="TatA_E"/>
    <property type="match status" value="1"/>
</dbReference>
<dbReference type="PANTHER" id="PTHR42982">
    <property type="entry name" value="SEC-INDEPENDENT PROTEIN TRANSLOCASE PROTEIN TATA"/>
    <property type="match status" value="1"/>
</dbReference>
<evidence type="ECO:0000256" key="1">
    <source>
        <dbReference type="ARBA" id="ARBA00004162"/>
    </source>
</evidence>
<dbReference type="Pfam" id="PF02416">
    <property type="entry name" value="TatA_B_E"/>
    <property type="match status" value="1"/>
</dbReference>
<evidence type="ECO:0000256" key="9">
    <source>
        <dbReference type="HAMAP-Rule" id="MF_00236"/>
    </source>
</evidence>
<comment type="function">
    <text evidence="9">Part of the twin-arginine translocation (Tat) system that transports large folded proteins containing a characteristic twin-arginine motif in their signal peptide across membranes. TatA could form the protein-conducting channel of the Tat system.</text>
</comment>
<sequence>MRLEGWHIVIIIVIAILLFGAPKLPGLARSVGQSLRIFKSEVRQMKDENTSGTADGEPMEGRVVNNPANPAHPSATPNQGPAPTQTPPPGSTPGTGNPHTTP</sequence>
<comment type="similarity">
    <text evidence="9">Belongs to the TatA/E family.</text>
</comment>
<keyword evidence="5 9" id="KW-0653">Protein transport</keyword>
<reference evidence="11" key="1">
    <citation type="submission" date="2021-10" db="EMBL/GenBank/DDBJ databases">
        <title>Novel species in genus Arthrobacter.</title>
        <authorList>
            <person name="Liu Y."/>
        </authorList>
    </citation>
    <scope>NUCLEOTIDE SEQUENCE</scope>
    <source>
        <strain evidence="11">Zg-Y453</strain>
    </source>
</reference>
<dbReference type="GO" id="GO:0008320">
    <property type="term" value="F:protein transmembrane transporter activity"/>
    <property type="evidence" value="ECO:0007669"/>
    <property type="project" value="UniProtKB-UniRule"/>
</dbReference>
<evidence type="ECO:0000256" key="3">
    <source>
        <dbReference type="ARBA" id="ARBA00022475"/>
    </source>
</evidence>
<dbReference type="GO" id="GO:0043953">
    <property type="term" value="P:protein transport by the Tat complex"/>
    <property type="evidence" value="ECO:0007669"/>
    <property type="project" value="UniProtKB-UniRule"/>
</dbReference>
<evidence type="ECO:0000256" key="5">
    <source>
        <dbReference type="ARBA" id="ARBA00022927"/>
    </source>
</evidence>
<name>A0A9X1MGH4_9MICC</name>
<keyword evidence="3 9" id="KW-1003">Cell membrane</keyword>
<evidence type="ECO:0000256" key="7">
    <source>
        <dbReference type="ARBA" id="ARBA00023010"/>
    </source>
</evidence>
<dbReference type="NCBIfam" id="NF001854">
    <property type="entry name" value="PRK00575.1"/>
    <property type="match status" value="1"/>
</dbReference>
<dbReference type="AlphaFoldDB" id="A0A9X1MGH4"/>
<keyword evidence="7 9" id="KW-0811">Translocation</keyword>
<gene>
    <name evidence="9 11" type="primary">tatA</name>
    <name evidence="11" type="ORF">LJ757_13370</name>
</gene>
<dbReference type="InterPro" id="IPR006312">
    <property type="entry name" value="TatA/E"/>
</dbReference>
<evidence type="ECO:0000256" key="8">
    <source>
        <dbReference type="ARBA" id="ARBA00023136"/>
    </source>
</evidence>
<dbReference type="PANTHER" id="PTHR42982:SF8">
    <property type="entry name" value="SEC-INDEPENDENT PROTEIN TRANSLOCASE PROTEIN TATA"/>
    <property type="match status" value="1"/>
</dbReference>